<dbReference type="AlphaFoldDB" id="E8QWD5"/>
<dbReference type="Proteomes" id="UP000008631">
    <property type="component" value="Chromosome"/>
</dbReference>
<evidence type="ECO:0000313" key="4">
    <source>
        <dbReference type="Proteomes" id="UP000008631"/>
    </source>
</evidence>
<dbReference type="EMBL" id="CP002353">
    <property type="protein sequence ID" value="ADV60822.1"/>
    <property type="molecule type" value="Genomic_DNA"/>
</dbReference>
<sequence>MSVSSRTPRTRTVGVVAALIVAGLTTAQDAAAQTLLPIDRSYSRRQRIPCELEDPVYAQYRQLYYGYHPTCWRRFPDGWGCPSPEAPNAAEAFRKLPLQEPPSIDDLEPLEPFDFDDLGDPNAAPRSGRDRQRTPTNRGRDRSGDFNQSIDRDLNLERQPRRSRDLEPPALPSDDMFENDRRRPQPEDPLQPGPGDQTGLPELPPLPGERPNRGTVDLVPPLNLEGDTPKAEPPSTRPNRRPQVVSTPTQPHPLDFDLERYRRYQGGRMPVADLFPPTYRVRDPRVIPTQASQAGSPRVETRNTVPTPEPAPVRRPGLFGGLFRRGG</sequence>
<organism evidence="3 4">
    <name type="scientific">Isosphaera pallida (strain ATCC 43644 / DSM 9630 / IS1B)</name>
    <dbReference type="NCBI Taxonomy" id="575540"/>
    <lineage>
        <taxon>Bacteria</taxon>
        <taxon>Pseudomonadati</taxon>
        <taxon>Planctomycetota</taxon>
        <taxon>Planctomycetia</taxon>
        <taxon>Isosphaerales</taxon>
        <taxon>Isosphaeraceae</taxon>
        <taxon>Isosphaera</taxon>
    </lineage>
</organism>
<feature type="signal peptide" evidence="2">
    <location>
        <begin position="1"/>
        <end position="27"/>
    </location>
</feature>
<feature type="chain" id="PRO_5003229821" evidence="2">
    <location>
        <begin position="28"/>
        <end position="327"/>
    </location>
</feature>
<feature type="compositionally biased region" description="Basic and acidic residues" evidence="1">
    <location>
        <begin position="127"/>
        <end position="167"/>
    </location>
</feature>
<reference key="1">
    <citation type="submission" date="2010-11" db="EMBL/GenBank/DDBJ databases">
        <title>The complete sequence of chromosome of Isophaera pallida ATCC 43644.</title>
        <authorList>
            <consortium name="US DOE Joint Genome Institute (JGI-PGF)"/>
            <person name="Lucas S."/>
            <person name="Copeland A."/>
            <person name="Lapidus A."/>
            <person name="Bruce D."/>
            <person name="Goodwin L."/>
            <person name="Pitluck S."/>
            <person name="Kyrpides N."/>
            <person name="Mavromatis K."/>
            <person name="Pagani I."/>
            <person name="Ivanova N."/>
            <person name="Saunders E."/>
            <person name="Brettin T."/>
            <person name="Detter J.C."/>
            <person name="Han C."/>
            <person name="Tapia R."/>
            <person name="Land M."/>
            <person name="Hauser L."/>
            <person name="Markowitz V."/>
            <person name="Cheng J.-F."/>
            <person name="Hugenholtz P."/>
            <person name="Woyke T."/>
            <person name="Wu D."/>
            <person name="Eisen J.A."/>
        </authorList>
    </citation>
    <scope>NUCLEOTIDE SEQUENCE</scope>
    <source>
        <strain>ATCC 43644</strain>
    </source>
</reference>
<dbReference type="OrthoDB" id="292529at2"/>
<reference evidence="3 4" key="2">
    <citation type="journal article" date="2011" name="Stand. Genomic Sci.">
        <title>Complete genome sequence of Isosphaera pallida type strain (IS1B).</title>
        <authorList>
            <consortium name="US DOE Joint Genome Institute (JGI-PGF)"/>
            <person name="Goker M."/>
            <person name="Cleland D."/>
            <person name="Saunders E."/>
            <person name="Lapidus A."/>
            <person name="Nolan M."/>
            <person name="Lucas S."/>
            <person name="Hammon N."/>
            <person name="Deshpande S."/>
            <person name="Cheng J.F."/>
            <person name="Tapia R."/>
            <person name="Han C."/>
            <person name="Goodwin L."/>
            <person name="Pitluck S."/>
            <person name="Liolios K."/>
            <person name="Pagani I."/>
            <person name="Ivanova N."/>
            <person name="Mavromatis K."/>
            <person name="Pati A."/>
            <person name="Chen A."/>
            <person name="Palaniappan K."/>
            <person name="Land M."/>
            <person name="Hauser L."/>
            <person name="Chang Y.J."/>
            <person name="Jeffries C.D."/>
            <person name="Detter J.C."/>
            <person name="Beck B."/>
            <person name="Woyke T."/>
            <person name="Bristow J."/>
            <person name="Eisen J.A."/>
            <person name="Markowitz V."/>
            <person name="Hugenholtz P."/>
            <person name="Kyrpides N.C."/>
            <person name="Klenk H.P."/>
        </authorList>
    </citation>
    <scope>NUCLEOTIDE SEQUENCE [LARGE SCALE GENOMIC DNA]</scope>
    <source>
        <strain evidence="4">ATCC 43644 / DSM 9630 / IS1B</strain>
    </source>
</reference>
<feature type="compositionally biased region" description="Gly residues" evidence="1">
    <location>
        <begin position="318"/>
        <end position="327"/>
    </location>
</feature>
<dbReference type="InParanoid" id="E8QWD5"/>
<evidence type="ECO:0000313" key="3">
    <source>
        <dbReference type="EMBL" id="ADV60822.1"/>
    </source>
</evidence>
<feature type="region of interest" description="Disordered" evidence="1">
    <location>
        <begin position="100"/>
        <end position="256"/>
    </location>
</feature>
<gene>
    <name evidence="3" type="ordered locus">Isop_0225</name>
</gene>
<keyword evidence="4" id="KW-1185">Reference proteome</keyword>
<name>E8QWD5_ISOPI</name>
<dbReference type="eggNOG" id="ENOG5034787">
    <property type="taxonomic scope" value="Bacteria"/>
</dbReference>
<dbReference type="HOGENOM" id="CLU_849351_0_0_0"/>
<accession>E8QWD5</accession>
<dbReference type="RefSeq" id="WP_013563111.1">
    <property type="nucleotide sequence ID" value="NC_014962.1"/>
</dbReference>
<protein>
    <submittedName>
        <fullName evidence="3">Uncharacterized protein</fullName>
    </submittedName>
</protein>
<feature type="compositionally biased region" description="Acidic residues" evidence="1">
    <location>
        <begin position="103"/>
        <end position="119"/>
    </location>
</feature>
<feature type="region of interest" description="Disordered" evidence="1">
    <location>
        <begin position="288"/>
        <end position="327"/>
    </location>
</feature>
<dbReference type="KEGG" id="ipa:Isop_0225"/>
<proteinExistence type="predicted"/>
<keyword evidence="2" id="KW-0732">Signal</keyword>
<evidence type="ECO:0000256" key="2">
    <source>
        <dbReference type="SAM" id="SignalP"/>
    </source>
</evidence>
<evidence type="ECO:0000256" key="1">
    <source>
        <dbReference type="SAM" id="MobiDB-lite"/>
    </source>
</evidence>